<comment type="similarity">
    <text evidence="4">Belongs to the TonB-dependent receptor family.</text>
</comment>
<keyword evidence="4" id="KW-0798">TonB box</keyword>
<dbReference type="Pfam" id="PF07715">
    <property type="entry name" value="Plug"/>
    <property type="match status" value="1"/>
</dbReference>
<protein>
    <submittedName>
        <fullName evidence="9">TonB-dependent receptor</fullName>
    </submittedName>
</protein>
<dbReference type="OrthoDB" id="5476657at2"/>
<dbReference type="GO" id="GO:0009279">
    <property type="term" value="C:cell outer membrane"/>
    <property type="evidence" value="ECO:0007669"/>
    <property type="project" value="UniProtKB-SubCell"/>
</dbReference>
<evidence type="ECO:0000256" key="6">
    <source>
        <dbReference type="SAM" id="SignalP"/>
    </source>
</evidence>
<dbReference type="Pfam" id="PF00593">
    <property type="entry name" value="TonB_dep_Rec_b-barrel"/>
    <property type="match status" value="1"/>
</dbReference>
<dbReference type="SUPFAM" id="SSF56935">
    <property type="entry name" value="Porins"/>
    <property type="match status" value="1"/>
</dbReference>
<comment type="caution">
    <text evidence="9">The sequence shown here is derived from an EMBL/GenBank/DDBJ whole genome shotgun (WGS) entry which is preliminary data.</text>
</comment>
<evidence type="ECO:0000313" key="10">
    <source>
        <dbReference type="Proteomes" id="UP000244162"/>
    </source>
</evidence>
<dbReference type="InterPro" id="IPR000531">
    <property type="entry name" value="Beta-barrel_TonB"/>
</dbReference>
<dbReference type="InterPro" id="IPR036942">
    <property type="entry name" value="Beta-barrel_TonB_sf"/>
</dbReference>
<evidence type="ECO:0000256" key="2">
    <source>
        <dbReference type="ARBA" id="ARBA00023136"/>
    </source>
</evidence>
<evidence type="ECO:0000259" key="8">
    <source>
        <dbReference type="Pfam" id="PF07715"/>
    </source>
</evidence>
<gene>
    <name evidence="9" type="ORF">CLG96_14685</name>
</gene>
<feature type="chain" id="PRO_5015748810" evidence="6">
    <location>
        <begin position="26"/>
        <end position="955"/>
    </location>
</feature>
<keyword evidence="2 4" id="KW-0472">Membrane</keyword>
<dbReference type="InterPro" id="IPR037066">
    <property type="entry name" value="Plug_dom_sf"/>
</dbReference>
<comment type="subcellular location">
    <subcellularLocation>
        <location evidence="1 4">Cell outer membrane</location>
    </subcellularLocation>
</comment>
<dbReference type="PANTHER" id="PTHR40980">
    <property type="entry name" value="PLUG DOMAIN-CONTAINING PROTEIN"/>
    <property type="match status" value="1"/>
</dbReference>
<feature type="domain" description="TonB-dependent receptor plug" evidence="8">
    <location>
        <begin position="84"/>
        <end position="176"/>
    </location>
</feature>
<evidence type="ECO:0000259" key="7">
    <source>
        <dbReference type="Pfam" id="PF00593"/>
    </source>
</evidence>
<dbReference type="AlphaFoldDB" id="A0A2T5FVG0"/>
<name>A0A2T5FVG0_9SPHN</name>
<feature type="region of interest" description="Disordered" evidence="5">
    <location>
        <begin position="30"/>
        <end position="56"/>
    </location>
</feature>
<evidence type="ECO:0000256" key="4">
    <source>
        <dbReference type="RuleBase" id="RU003357"/>
    </source>
</evidence>
<dbReference type="Gene3D" id="2.170.130.10">
    <property type="entry name" value="TonB-dependent receptor, plug domain"/>
    <property type="match status" value="1"/>
</dbReference>
<feature type="signal peptide" evidence="6">
    <location>
        <begin position="1"/>
        <end position="25"/>
    </location>
</feature>
<keyword evidence="9" id="KW-0675">Receptor</keyword>
<accession>A0A2T5FVG0</accession>
<feature type="domain" description="TonB-dependent receptor-like beta-barrel" evidence="7">
    <location>
        <begin position="438"/>
        <end position="919"/>
    </location>
</feature>
<reference evidence="9 10" key="1">
    <citation type="submission" date="2017-09" db="EMBL/GenBank/DDBJ databases">
        <title>Sphingomonas panjinensis sp.nov., isolated from oil-contaminated soil.</title>
        <authorList>
            <person name="Wang L."/>
            <person name="Chen L."/>
        </authorList>
    </citation>
    <scope>NUCLEOTIDE SEQUENCE [LARGE SCALE GENOMIC DNA]</scope>
    <source>
        <strain evidence="9 10">FW-11</strain>
    </source>
</reference>
<feature type="compositionally biased region" description="Polar residues" evidence="5">
    <location>
        <begin position="41"/>
        <end position="52"/>
    </location>
</feature>
<proteinExistence type="inferred from homology"/>
<dbReference type="InterPro" id="IPR012910">
    <property type="entry name" value="Plug_dom"/>
</dbReference>
<evidence type="ECO:0000256" key="1">
    <source>
        <dbReference type="ARBA" id="ARBA00004442"/>
    </source>
</evidence>
<keyword evidence="3" id="KW-0998">Cell outer membrane</keyword>
<evidence type="ECO:0000313" key="9">
    <source>
        <dbReference type="EMBL" id="PTQ09434.1"/>
    </source>
</evidence>
<dbReference type="EMBL" id="NWBU01000011">
    <property type="protein sequence ID" value="PTQ09434.1"/>
    <property type="molecule type" value="Genomic_DNA"/>
</dbReference>
<evidence type="ECO:0000256" key="5">
    <source>
        <dbReference type="SAM" id="MobiDB-lite"/>
    </source>
</evidence>
<organism evidence="9 10">
    <name type="scientific">Sphingomonas oleivorans</name>
    <dbReference type="NCBI Taxonomy" id="1735121"/>
    <lineage>
        <taxon>Bacteria</taxon>
        <taxon>Pseudomonadati</taxon>
        <taxon>Pseudomonadota</taxon>
        <taxon>Alphaproteobacteria</taxon>
        <taxon>Sphingomonadales</taxon>
        <taxon>Sphingomonadaceae</taxon>
        <taxon>Sphingomonas</taxon>
    </lineage>
</organism>
<dbReference type="NCBIfam" id="TIGR01782">
    <property type="entry name" value="TonB-Xanth-Caul"/>
    <property type="match status" value="1"/>
</dbReference>
<evidence type="ECO:0000256" key="3">
    <source>
        <dbReference type="ARBA" id="ARBA00023237"/>
    </source>
</evidence>
<dbReference type="Gene3D" id="2.40.170.20">
    <property type="entry name" value="TonB-dependent receptor, beta-barrel domain"/>
    <property type="match status" value="1"/>
</dbReference>
<dbReference type="Proteomes" id="UP000244162">
    <property type="component" value="Unassembled WGS sequence"/>
</dbReference>
<dbReference type="InterPro" id="IPR010104">
    <property type="entry name" value="TonB_rcpt_bac"/>
</dbReference>
<dbReference type="RefSeq" id="WP_107968939.1">
    <property type="nucleotide sequence ID" value="NZ_NWBU01000011.1"/>
</dbReference>
<dbReference type="PANTHER" id="PTHR40980:SF3">
    <property type="entry name" value="TONB-DEPENDENT RECEPTOR-LIKE BETA-BARREL DOMAIN-CONTAINING PROTEIN"/>
    <property type="match status" value="1"/>
</dbReference>
<keyword evidence="6" id="KW-0732">Signal</keyword>
<keyword evidence="10" id="KW-1185">Reference proteome</keyword>
<sequence length="955" mass="104958">MSGKMLGLLRSTSFFALLVASPAIAQETSGSAAIKSEAEPTPQQDNQSNAASGASADPVTGAAAEEIIVTGYRAALGSAQEMKRRSDAIVDAIVSEDIGKLPDNNAAEAISRVVGVQVLRYNDEAGVVLVRGLPDVGTTFNGREFFTAEDRVLHLQDFPAGVAAGLEVYKSGTSDLIEPGLAGLINLRSRRPFDVKDTEIAGEVRGSYNDQAKAYDPAGNLLLTKRWDTGIGEIGALVNFSYVRTTYRNADRYADSAVISPAGFNAEDTADDLTVTTPGVGQFRFPANAGNFYEKGIRHRPAINGTIQWRPTPDLEIYAEGLWQAYRGKVLRDGFNVNFERRDINGVAPTLSNVVLVEGEPLKAASFTKTGGYVPEFFRSTQDDKTDTYQAALGFKWNSGRATLSGDFAYTNSKYEADEDSVDAQLATAPTINVDWDVKGSAIFDLGDFDKMNPANYVWRGFYQRHFVTKGDGVQGRLDLELETDSAWLPKLQFGVRASDRTALMQNNNRYAYTAGLRMPLASLPTGELELINDGFRGDPQRFQNWLMPSRSAIRGNVEALRQLSYASVQQLTVLFPNDGGIRDAVTKFATEEIPFDPLNGFTAKEASYAMYGQGKYEFDLGGISADGTFGVRVVNTDGEYSGYSRVTDANGVAQIVPQISRQNYLDVLPSIQTRIRFSPQFQMRLAFNQTRTRPSFGQLNPSLNITRNSPGPDGSPPQYAAFGSGGNPNLKPLTSDNYDATLEYYFSKNGSATLAVFYRDLEGFISNYTRDVMDPDYGRIQINRPENAGKGRIKGAEASFQTFFDFLPGLLSGFGAQANVTYLDGTNALPTILGEGARQVRITGLSKWAYNLTGFYEKGPLSARLSYNHRSSYINSYNRNSNEQQYAGEITRGISRLDFSASYEAFKGITIVGNVSNILAEPFNNYRYYNETQYFPRDLRIEGRYFSLGVRFKM</sequence>